<proteinExistence type="predicted"/>
<accession>A0AAV4PY22</accession>
<name>A0AAV4PY22_CAEEX</name>
<dbReference type="AlphaFoldDB" id="A0AAV4PY22"/>
<evidence type="ECO:0000313" key="3">
    <source>
        <dbReference type="Proteomes" id="UP001054945"/>
    </source>
</evidence>
<gene>
    <name evidence="2" type="ORF">CEXT_597411</name>
</gene>
<evidence type="ECO:0000313" key="2">
    <source>
        <dbReference type="EMBL" id="GIY00797.1"/>
    </source>
</evidence>
<feature type="chain" id="PRO_5043842541" evidence="1">
    <location>
        <begin position="31"/>
        <end position="110"/>
    </location>
</feature>
<protein>
    <submittedName>
        <fullName evidence="2">Uncharacterized protein</fullName>
    </submittedName>
</protein>
<dbReference type="EMBL" id="BPLR01005225">
    <property type="protein sequence ID" value="GIY00797.1"/>
    <property type="molecule type" value="Genomic_DNA"/>
</dbReference>
<organism evidence="2 3">
    <name type="scientific">Caerostris extrusa</name>
    <name type="common">Bark spider</name>
    <name type="synonym">Caerostris bankana</name>
    <dbReference type="NCBI Taxonomy" id="172846"/>
    <lineage>
        <taxon>Eukaryota</taxon>
        <taxon>Metazoa</taxon>
        <taxon>Ecdysozoa</taxon>
        <taxon>Arthropoda</taxon>
        <taxon>Chelicerata</taxon>
        <taxon>Arachnida</taxon>
        <taxon>Araneae</taxon>
        <taxon>Araneomorphae</taxon>
        <taxon>Entelegynae</taxon>
        <taxon>Araneoidea</taxon>
        <taxon>Araneidae</taxon>
        <taxon>Caerostris</taxon>
    </lineage>
</organism>
<dbReference type="Proteomes" id="UP001054945">
    <property type="component" value="Unassembled WGS sequence"/>
</dbReference>
<feature type="signal peptide" evidence="1">
    <location>
        <begin position="1"/>
        <end position="30"/>
    </location>
</feature>
<sequence length="110" mass="12685">MFAISIPLLLFLRIQLDILLKLSCNLKIEAKLLKQPFQVLSYQIQNVMTRTKKLVDSFIKIEKDHAAVDTFSMDIGICAMNENFRFVPAQYIRREAKSSQNGKEGFSLRC</sequence>
<reference evidence="2 3" key="1">
    <citation type="submission" date="2021-06" db="EMBL/GenBank/DDBJ databases">
        <title>Caerostris extrusa draft genome.</title>
        <authorList>
            <person name="Kono N."/>
            <person name="Arakawa K."/>
        </authorList>
    </citation>
    <scope>NUCLEOTIDE SEQUENCE [LARGE SCALE GENOMIC DNA]</scope>
</reference>
<comment type="caution">
    <text evidence="2">The sequence shown here is derived from an EMBL/GenBank/DDBJ whole genome shotgun (WGS) entry which is preliminary data.</text>
</comment>
<keyword evidence="3" id="KW-1185">Reference proteome</keyword>
<keyword evidence="1" id="KW-0732">Signal</keyword>
<evidence type="ECO:0000256" key="1">
    <source>
        <dbReference type="SAM" id="SignalP"/>
    </source>
</evidence>